<keyword evidence="3" id="KW-1185">Reference proteome</keyword>
<dbReference type="Proteomes" id="UP001061999">
    <property type="component" value="Unassembled WGS sequence"/>
</dbReference>
<dbReference type="SUPFAM" id="SSF160631">
    <property type="entry name" value="SMI1/KNR4-like"/>
    <property type="match status" value="1"/>
</dbReference>
<dbReference type="InterPro" id="IPR037883">
    <property type="entry name" value="Knr4/Smi1-like_sf"/>
</dbReference>
<proteinExistence type="predicted"/>
<dbReference type="Pfam" id="PF09346">
    <property type="entry name" value="SMI1_KNR4"/>
    <property type="match status" value="1"/>
</dbReference>
<name>A0ABT3FBU6_9PSED</name>
<accession>A0ABT3FBU6</accession>
<organism evidence="2 3">
    <name type="scientific">Pseudomonas agronomica</name>
    <dbReference type="NCBI Taxonomy" id="2979328"/>
    <lineage>
        <taxon>Bacteria</taxon>
        <taxon>Pseudomonadati</taxon>
        <taxon>Pseudomonadota</taxon>
        <taxon>Gammaproteobacteria</taxon>
        <taxon>Pseudomonadales</taxon>
        <taxon>Pseudomonadaceae</taxon>
        <taxon>Pseudomonas</taxon>
    </lineage>
</organism>
<dbReference type="Gene3D" id="3.40.1580.10">
    <property type="entry name" value="SMI1/KNR4-like"/>
    <property type="match status" value="1"/>
</dbReference>
<dbReference type="EMBL" id="JAOSHO010000309">
    <property type="protein sequence ID" value="MCW1246535.1"/>
    <property type="molecule type" value="Genomic_DNA"/>
</dbReference>
<evidence type="ECO:0000313" key="3">
    <source>
        <dbReference type="Proteomes" id="UP001061999"/>
    </source>
</evidence>
<sequence>MKIHPDWIGNKGASTEALEALRVAAPRHLPIDYYQLLAFSDGGECSCSAHPFNFCLDSADTASDVEQIAIFHKIAPGLFVFGSDGGGQLFAFDLRGSEPWPIVTFDGVDLDGSIATVASSFTEFLKLVG</sequence>
<evidence type="ECO:0000313" key="2">
    <source>
        <dbReference type="EMBL" id="MCW1246535.1"/>
    </source>
</evidence>
<dbReference type="RefSeq" id="WP_264429856.1">
    <property type="nucleotide sequence ID" value="NZ_JAOSHO010000309.1"/>
</dbReference>
<reference evidence="2" key="1">
    <citation type="submission" date="2022-07" db="EMBL/GenBank/DDBJ databases">
        <title>Pseudomonas agronomica sp. nov.: a novel bacterium with biotechnological application in the synthesis of biofertilizers from valorized agricultural residues.</title>
        <authorList>
            <person name="Robas M."/>
            <person name="Fernandez V.M."/>
            <person name="Luna L."/>
            <person name="Provanza A."/>
            <person name="Jimenez P.A."/>
        </authorList>
    </citation>
    <scope>NUCLEOTIDE SEQUENCE</scope>
    <source>
        <strain evidence="2">SAICEU22T</strain>
    </source>
</reference>
<evidence type="ECO:0000259" key="1">
    <source>
        <dbReference type="Pfam" id="PF09346"/>
    </source>
</evidence>
<dbReference type="InterPro" id="IPR018958">
    <property type="entry name" value="Knr4/Smi1-like_dom"/>
</dbReference>
<gene>
    <name evidence="2" type="ORF">OC610_19130</name>
</gene>
<feature type="domain" description="Knr4/Smi1-like" evidence="1">
    <location>
        <begin position="12"/>
        <end position="126"/>
    </location>
</feature>
<protein>
    <submittedName>
        <fullName evidence="2">SMI1/KNR4 family protein</fullName>
    </submittedName>
</protein>
<comment type="caution">
    <text evidence="2">The sequence shown here is derived from an EMBL/GenBank/DDBJ whole genome shotgun (WGS) entry which is preliminary data.</text>
</comment>